<dbReference type="Proteomes" id="UP000770015">
    <property type="component" value="Unassembled WGS sequence"/>
</dbReference>
<evidence type="ECO:0000313" key="1">
    <source>
        <dbReference type="EMBL" id="KAH6670919.1"/>
    </source>
</evidence>
<keyword evidence="2" id="KW-1185">Reference proteome</keyword>
<dbReference type="EMBL" id="JAGSXJ010000029">
    <property type="protein sequence ID" value="KAH6670919.1"/>
    <property type="molecule type" value="Genomic_DNA"/>
</dbReference>
<proteinExistence type="predicted"/>
<dbReference type="AlphaFoldDB" id="A0A9P8V449"/>
<name>A0A9P8V449_9PEZI</name>
<gene>
    <name evidence="1" type="ORF">F5X68DRAFT_194418</name>
</gene>
<evidence type="ECO:0000313" key="2">
    <source>
        <dbReference type="Proteomes" id="UP000770015"/>
    </source>
</evidence>
<organism evidence="1 2">
    <name type="scientific">Plectosphaerella plurivora</name>
    <dbReference type="NCBI Taxonomy" id="936078"/>
    <lineage>
        <taxon>Eukaryota</taxon>
        <taxon>Fungi</taxon>
        <taxon>Dikarya</taxon>
        <taxon>Ascomycota</taxon>
        <taxon>Pezizomycotina</taxon>
        <taxon>Sordariomycetes</taxon>
        <taxon>Hypocreomycetidae</taxon>
        <taxon>Glomerellales</taxon>
        <taxon>Plectosphaerellaceae</taxon>
        <taxon>Plectosphaerella</taxon>
    </lineage>
</organism>
<sequence length="457" mass="51880">MRLSDLVRQYQGPAEPLQDRCGHPDCLKSGAACVVRCECKLILYCSKSHRREHYQHRSFHETAMKAKAKVRYERDQLLAADSKLFKTHKGNFWIVKETQKYTLACHDLTQRVYLTAGTPAGLKKAIDTIKHIVGLCTSALSTRELPTFLVNHYSIPPLRLGLDRSAYTAIKAVCYLNFIYFHPDWAAADDIFESPDEFIKYPDELLDPTGDPALVVLLKLKVLVDIRNLRVARKVLPSSLPREVRQMIESAVLDSDLSDGLAGEPPESLAKKEALLIEHVELLGRAIIDVNPDFMGNFFDPYFALADDPVAEGYNRYGEDGYPWSKTPCDPSDDEDENRPRCKHADAPFTQREFSENTAYASKKIYVTFLESPAVTRLLDDAREISRLCESESRTAELNEAVAKMPRGVKYMNGRHPTDVRLWGVWQAVEFAIQDAAFLGPREQRPSLKEVEKYRPL</sequence>
<protein>
    <recommendedName>
        <fullName evidence="3">MYND-type domain-containing protein</fullName>
    </recommendedName>
</protein>
<reference evidence="1" key="1">
    <citation type="journal article" date="2021" name="Nat. Commun.">
        <title>Genetic determinants of endophytism in the Arabidopsis root mycobiome.</title>
        <authorList>
            <person name="Mesny F."/>
            <person name="Miyauchi S."/>
            <person name="Thiergart T."/>
            <person name="Pickel B."/>
            <person name="Atanasova L."/>
            <person name="Karlsson M."/>
            <person name="Huettel B."/>
            <person name="Barry K.W."/>
            <person name="Haridas S."/>
            <person name="Chen C."/>
            <person name="Bauer D."/>
            <person name="Andreopoulos W."/>
            <person name="Pangilinan J."/>
            <person name="LaButti K."/>
            <person name="Riley R."/>
            <person name="Lipzen A."/>
            <person name="Clum A."/>
            <person name="Drula E."/>
            <person name="Henrissat B."/>
            <person name="Kohler A."/>
            <person name="Grigoriev I.V."/>
            <person name="Martin F.M."/>
            <person name="Hacquard S."/>
        </authorList>
    </citation>
    <scope>NUCLEOTIDE SEQUENCE</scope>
    <source>
        <strain evidence="1">MPI-SDFR-AT-0117</strain>
    </source>
</reference>
<evidence type="ECO:0008006" key="3">
    <source>
        <dbReference type="Google" id="ProtNLM"/>
    </source>
</evidence>
<accession>A0A9P8V449</accession>
<comment type="caution">
    <text evidence="1">The sequence shown here is derived from an EMBL/GenBank/DDBJ whole genome shotgun (WGS) entry which is preliminary data.</text>
</comment>